<feature type="transmembrane region" description="Helical" evidence="1">
    <location>
        <begin position="46"/>
        <end position="64"/>
    </location>
</feature>
<name>A0A554WVM3_9BURK</name>
<feature type="transmembrane region" description="Helical" evidence="1">
    <location>
        <begin position="76"/>
        <end position="97"/>
    </location>
</feature>
<gene>
    <name evidence="2" type="ORF">Taqua_00353</name>
</gene>
<dbReference type="EMBL" id="VJNA01000003">
    <property type="protein sequence ID" value="TSE27622.1"/>
    <property type="molecule type" value="Genomic_DNA"/>
</dbReference>
<protein>
    <submittedName>
        <fullName evidence="2">TRAP transporter, 4TM/12TM fusion protein</fullName>
    </submittedName>
</protein>
<evidence type="ECO:0000313" key="2">
    <source>
        <dbReference type="EMBL" id="TSE27622.1"/>
    </source>
</evidence>
<evidence type="ECO:0000256" key="1">
    <source>
        <dbReference type="SAM" id="Phobius"/>
    </source>
</evidence>
<keyword evidence="1" id="KW-0472">Membrane</keyword>
<accession>A0A554WVM3</accession>
<dbReference type="AlphaFoldDB" id="A0A554WVM3"/>
<feature type="transmembrane region" description="Helical" evidence="1">
    <location>
        <begin position="21"/>
        <end position="40"/>
    </location>
</feature>
<proteinExistence type="predicted"/>
<organism evidence="2 3">
    <name type="scientific">Tepidimonas aquatica</name>
    <dbReference type="NCBI Taxonomy" id="247482"/>
    <lineage>
        <taxon>Bacteria</taxon>
        <taxon>Pseudomonadati</taxon>
        <taxon>Pseudomonadota</taxon>
        <taxon>Betaproteobacteria</taxon>
        <taxon>Burkholderiales</taxon>
        <taxon>Tepidimonas</taxon>
    </lineage>
</organism>
<reference evidence="2 3" key="1">
    <citation type="submission" date="2019-07" db="EMBL/GenBank/DDBJ databases">
        <title>Tepidimonas aquatica CLN-1 draft genome.</title>
        <authorList>
            <person name="Da Costa M.S."/>
            <person name="Froufe H.J.C."/>
            <person name="Egas C."/>
            <person name="Albuquerque L."/>
        </authorList>
    </citation>
    <scope>NUCLEOTIDE SEQUENCE [LARGE SCALE GENOMIC DNA]</scope>
    <source>
        <strain evidence="2 3">CLN-1</strain>
    </source>
</reference>
<sequence>MDHAAPLATAPAPARVSLRSPVVWVALAFSTFQLAMAAFHPLSSQVIRALHVGFVLWLIFIVYPPLKGRGGARERLGLALGWALGLAGIATGLYQWVFEADLT</sequence>
<comment type="caution">
    <text evidence="2">The sequence shown here is derived from an EMBL/GenBank/DDBJ whole genome shotgun (WGS) entry which is preliminary data.</text>
</comment>
<keyword evidence="1" id="KW-1133">Transmembrane helix</keyword>
<dbReference type="Proteomes" id="UP000318554">
    <property type="component" value="Unassembled WGS sequence"/>
</dbReference>
<dbReference type="PANTHER" id="PTHR43849">
    <property type="entry name" value="BLL3936 PROTEIN"/>
    <property type="match status" value="1"/>
</dbReference>
<keyword evidence="1" id="KW-0812">Transmembrane</keyword>
<evidence type="ECO:0000313" key="3">
    <source>
        <dbReference type="Proteomes" id="UP000318554"/>
    </source>
</evidence>
<dbReference type="PANTHER" id="PTHR43849:SF2">
    <property type="entry name" value="BLL3936 PROTEIN"/>
    <property type="match status" value="1"/>
</dbReference>
<keyword evidence="3" id="KW-1185">Reference proteome</keyword>